<dbReference type="OrthoDB" id="630895at2759"/>
<accession>A0A166DIA0</accession>
<name>A0A166DIA0_9AGAM</name>
<gene>
    <name evidence="1" type="ORF">FIBSPDRAFT_935625</name>
</gene>
<protein>
    <submittedName>
        <fullName evidence="1">Uncharacterized protein</fullName>
    </submittedName>
</protein>
<keyword evidence="2" id="KW-1185">Reference proteome</keyword>
<dbReference type="Proteomes" id="UP000076532">
    <property type="component" value="Unassembled WGS sequence"/>
</dbReference>
<proteinExistence type="predicted"/>
<dbReference type="EMBL" id="KV417613">
    <property type="protein sequence ID" value="KZP14744.1"/>
    <property type="molecule type" value="Genomic_DNA"/>
</dbReference>
<reference evidence="1 2" key="1">
    <citation type="journal article" date="2016" name="Mol. Biol. Evol.">
        <title>Comparative Genomics of Early-Diverging Mushroom-Forming Fungi Provides Insights into the Origins of Lignocellulose Decay Capabilities.</title>
        <authorList>
            <person name="Nagy L.G."/>
            <person name="Riley R."/>
            <person name="Tritt A."/>
            <person name="Adam C."/>
            <person name="Daum C."/>
            <person name="Floudas D."/>
            <person name="Sun H."/>
            <person name="Yadav J.S."/>
            <person name="Pangilinan J."/>
            <person name="Larsson K.H."/>
            <person name="Matsuura K."/>
            <person name="Barry K."/>
            <person name="Labutti K."/>
            <person name="Kuo R."/>
            <person name="Ohm R.A."/>
            <person name="Bhattacharya S.S."/>
            <person name="Shirouzu T."/>
            <person name="Yoshinaga Y."/>
            <person name="Martin F.M."/>
            <person name="Grigoriev I.V."/>
            <person name="Hibbett D.S."/>
        </authorList>
    </citation>
    <scope>NUCLEOTIDE SEQUENCE [LARGE SCALE GENOMIC DNA]</scope>
    <source>
        <strain evidence="1 2">CBS 109695</strain>
    </source>
</reference>
<dbReference type="AlphaFoldDB" id="A0A166DIA0"/>
<organism evidence="1 2">
    <name type="scientific">Athelia psychrophila</name>
    <dbReference type="NCBI Taxonomy" id="1759441"/>
    <lineage>
        <taxon>Eukaryota</taxon>
        <taxon>Fungi</taxon>
        <taxon>Dikarya</taxon>
        <taxon>Basidiomycota</taxon>
        <taxon>Agaricomycotina</taxon>
        <taxon>Agaricomycetes</taxon>
        <taxon>Agaricomycetidae</taxon>
        <taxon>Atheliales</taxon>
        <taxon>Atheliaceae</taxon>
        <taxon>Athelia</taxon>
    </lineage>
</organism>
<evidence type="ECO:0000313" key="1">
    <source>
        <dbReference type="EMBL" id="KZP14744.1"/>
    </source>
</evidence>
<evidence type="ECO:0000313" key="2">
    <source>
        <dbReference type="Proteomes" id="UP000076532"/>
    </source>
</evidence>
<sequence>MVAMDDYKNIPAIREMTDKYLGRIGEELNACAEKMYIASKKPSARLQTQFEVDETSITLMEINVIGRGFERATEDRNYDLARDRNNASRANFRRQIWPWPAHASSDRPVRSGTPLPVPITQHRILPAIARF</sequence>